<dbReference type="Proteomes" id="UP000664034">
    <property type="component" value="Unassembled WGS sequence"/>
</dbReference>
<reference evidence="3" key="1">
    <citation type="submission" date="2021-03" db="EMBL/GenBank/DDBJ databases">
        <title>Fibrella sp. HMF5335 genome sequencing and assembly.</title>
        <authorList>
            <person name="Kang H."/>
            <person name="Kim H."/>
            <person name="Bae S."/>
            <person name="Joh K."/>
        </authorList>
    </citation>
    <scope>NUCLEOTIDE SEQUENCE</scope>
    <source>
        <strain evidence="3">HMF5335</strain>
    </source>
</reference>
<dbReference type="Pfam" id="PF17761">
    <property type="entry name" value="DUF1016_N"/>
    <property type="match status" value="2"/>
</dbReference>
<name>A0A939GGT7_9BACT</name>
<organism evidence="3 4">
    <name type="scientific">Fibrella rubiginis</name>
    <dbReference type="NCBI Taxonomy" id="2817060"/>
    <lineage>
        <taxon>Bacteria</taxon>
        <taxon>Pseudomonadati</taxon>
        <taxon>Bacteroidota</taxon>
        <taxon>Cytophagia</taxon>
        <taxon>Cytophagales</taxon>
        <taxon>Spirosomataceae</taxon>
        <taxon>Fibrella</taxon>
    </lineage>
</organism>
<proteinExistence type="predicted"/>
<evidence type="ECO:0000259" key="1">
    <source>
        <dbReference type="Pfam" id="PF06250"/>
    </source>
</evidence>
<dbReference type="AlphaFoldDB" id="A0A939GGT7"/>
<feature type="domain" description="YhcG N-terminal" evidence="2">
    <location>
        <begin position="17"/>
        <end position="109"/>
    </location>
</feature>
<evidence type="ECO:0000313" key="3">
    <source>
        <dbReference type="EMBL" id="MBO0937205.1"/>
    </source>
</evidence>
<dbReference type="Pfam" id="PF06250">
    <property type="entry name" value="YhcG_C"/>
    <property type="match status" value="1"/>
</dbReference>
<dbReference type="InterPro" id="IPR053148">
    <property type="entry name" value="PD-DEXK-like_domain"/>
</dbReference>
<comment type="caution">
    <text evidence="3">The sequence shown here is derived from an EMBL/GenBank/DDBJ whole genome shotgun (WGS) entry which is preliminary data.</text>
</comment>
<protein>
    <submittedName>
        <fullName evidence="3">DUF1016 family protein</fullName>
    </submittedName>
</protein>
<gene>
    <name evidence="3" type="ORF">J2I47_11660</name>
</gene>
<dbReference type="Gene3D" id="3.40.1350.10">
    <property type="match status" value="1"/>
</dbReference>
<dbReference type="RefSeq" id="WP_207364759.1">
    <property type="nucleotide sequence ID" value="NZ_JAFMYV010000005.1"/>
</dbReference>
<dbReference type="InterPro" id="IPR011856">
    <property type="entry name" value="tRNA_endonuc-like_dom_sf"/>
</dbReference>
<sequence length="369" mass="42488">MQFDTLLTTLTDVHTQLSQQAARQTDQLMTIRNWLFGLYIVEFEQNGEDRAAYGQGLLKRLADELKQRTIKGLSERNLYLYRDFYSKYPQILQTLSAKLQQAGLLEILQTLPAKSQQSADDLPAVAPDLLLSRLTFSHFVELLKVNNPLYRRFYEIEAIKNNWSVRELNRAVTTSLAERTGLSTDKATVIARVKEDKPVGLEDLIRNPYVLEFLGLEEKATYTENDLEAAIIDHLQDFLIELGRGFCFEARQKRITFDNRHYRVDLVFYHRVLKCHVLIDLKIGEFDHADAGQMNLYLNYFSENERTGDDNPPVGLILCASRNDSLVKYATAGLAQEVFVSRYLTELPNEAQLQAFIQRESLLLPQQDE</sequence>
<dbReference type="PANTHER" id="PTHR30547:SF5">
    <property type="entry name" value="NUCLEASE YHCG-RELATED"/>
    <property type="match status" value="1"/>
</dbReference>
<evidence type="ECO:0000313" key="4">
    <source>
        <dbReference type="Proteomes" id="UP000664034"/>
    </source>
</evidence>
<keyword evidence="4" id="KW-1185">Reference proteome</keyword>
<dbReference type="PANTHER" id="PTHR30547">
    <property type="entry name" value="UNCHARACTERIZED PROTEIN YHCG-RELATED"/>
    <property type="match status" value="1"/>
</dbReference>
<dbReference type="InterPro" id="IPR009362">
    <property type="entry name" value="YhcG_C"/>
</dbReference>
<dbReference type="EMBL" id="JAFMYV010000005">
    <property type="protein sequence ID" value="MBO0937205.1"/>
    <property type="molecule type" value="Genomic_DNA"/>
</dbReference>
<dbReference type="InterPro" id="IPR041527">
    <property type="entry name" value="YhcG_N"/>
</dbReference>
<feature type="domain" description="YhcG N-terminal" evidence="2">
    <location>
        <begin position="130"/>
        <end position="179"/>
    </location>
</feature>
<evidence type="ECO:0000259" key="2">
    <source>
        <dbReference type="Pfam" id="PF17761"/>
    </source>
</evidence>
<dbReference type="GO" id="GO:0003676">
    <property type="term" value="F:nucleic acid binding"/>
    <property type="evidence" value="ECO:0007669"/>
    <property type="project" value="InterPro"/>
</dbReference>
<accession>A0A939GGT7</accession>
<feature type="domain" description="YhcG PDDEXK nuclease" evidence="1">
    <location>
        <begin position="203"/>
        <end position="354"/>
    </location>
</feature>